<dbReference type="OrthoDB" id="640249at2759"/>
<keyword evidence="14" id="KW-1185">Reference proteome</keyword>
<keyword evidence="4" id="KW-0645">Protease</keyword>
<feature type="domain" description="Peptidase C1A papain C-terminal" evidence="12">
    <location>
        <begin position="68"/>
        <end position="285"/>
    </location>
</feature>
<evidence type="ECO:0000313" key="13">
    <source>
        <dbReference type="EMBL" id="KAJ5068478.1"/>
    </source>
</evidence>
<evidence type="ECO:0000259" key="12">
    <source>
        <dbReference type="SMART" id="SM00645"/>
    </source>
</evidence>
<keyword evidence="9" id="KW-1015">Disulfide bond</keyword>
<evidence type="ECO:0000313" key="14">
    <source>
        <dbReference type="Proteomes" id="UP001149090"/>
    </source>
</evidence>
<dbReference type="PROSITE" id="PS00139">
    <property type="entry name" value="THIOL_PROTEASE_CYS"/>
    <property type="match status" value="1"/>
</dbReference>
<reference evidence="13" key="1">
    <citation type="submission" date="2022-10" db="EMBL/GenBank/DDBJ databases">
        <title>Novel sulphate-reducing endosymbionts in the free-living metamonad Anaeramoeba.</title>
        <authorList>
            <person name="Jerlstrom-Hultqvist J."/>
            <person name="Cepicka I."/>
            <person name="Gallot-Lavallee L."/>
            <person name="Salas-Leiva D."/>
            <person name="Curtis B.A."/>
            <person name="Zahonova K."/>
            <person name="Pipaliya S."/>
            <person name="Dacks J."/>
            <person name="Roger A.J."/>
        </authorList>
    </citation>
    <scope>NUCLEOTIDE SEQUENCE</scope>
    <source>
        <strain evidence="13">BMAN</strain>
    </source>
</reference>
<keyword evidence="8" id="KW-0865">Zymogen</keyword>
<evidence type="ECO:0000256" key="2">
    <source>
        <dbReference type="ARBA" id="ARBA00008455"/>
    </source>
</evidence>
<dbReference type="PRINTS" id="PR00705">
    <property type="entry name" value="PAPAIN"/>
</dbReference>
<evidence type="ECO:0000256" key="10">
    <source>
        <dbReference type="ARBA" id="ARBA00060028"/>
    </source>
</evidence>
<dbReference type="OMA" id="YFDEAGC"/>
<gene>
    <name evidence="13" type="ORF">M0811_02411</name>
</gene>
<evidence type="ECO:0000256" key="4">
    <source>
        <dbReference type="ARBA" id="ARBA00022670"/>
    </source>
</evidence>
<keyword evidence="3" id="KW-0926">Vacuole</keyword>
<feature type="signal peptide" evidence="11">
    <location>
        <begin position="1"/>
        <end position="20"/>
    </location>
</feature>
<name>A0A9Q0L9A7_ANAIG</name>
<evidence type="ECO:0000256" key="7">
    <source>
        <dbReference type="ARBA" id="ARBA00022807"/>
    </source>
</evidence>
<dbReference type="PROSITE" id="PS00639">
    <property type="entry name" value="THIOL_PROTEASE_HIS"/>
    <property type="match status" value="1"/>
</dbReference>
<evidence type="ECO:0000256" key="5">
    <source>
        <dbReference type="ARBA" id="ARBA00022729"/>
    </source>
</evidence>
<proteinExistence type="inferred from homology"/>
<dbReference type="InterPro" id="IPR000668">
    <property type="entry name" value="Peptidase_C1A_C"/>
</dbReference>
<dbReference type="GO" id="GO:0005773">
    <property type="term" value="C:vacuole"/>
    <property type="evidence" value="ECO:0007669"/>
    <property type="project" value="UniProtKB-SubCell"/>
</dbReference>
<evidence type="ECO:0000256" key="11">
    <source>
        <dbReference type="SAM" id="SignalP"/>
    </source>
</evidence>
<keyword evidence="6" id="KW-0378">Hydrolase</keyword>
<dbReference type="InterPro" id="IPR000169">
    <property type="entry name" value="Pept_cys_AS"/>
</dbReference>
<evidence type="ECO:0000256" key="1">
    <source>
        <dbReference type="ARBA" id="ARBA00004116"/>
    </source>
</evidence>
<keyword evidence="5 11" id="KW-0732">Signal</keyword>
<dbReference type="Proteomes" id="UP001149090">
    <property type="component" value="Unassembled WGS sequence"/>
</dbReference>
<organism evidence="13 14">
    <name type="scientific">Anaeramoeba ignava</name>
    <name type="common">Anaerobic marine amoeba</name>
    <dbReference type="NCBI Taxonomy" id="1746090"/>
    <lineage>
        <taxon>Eukaryota</taxon>
        <taxon>Metamonada</taxon>
        <taxon>Anaeramoebidae</taxon>
        <taxon>Anaeramoeba</taxon>
    </lineage>
</organism>
<evidence type="ECO:0000256" key="3">
    <source>
        <dbReference type="ARBA" id="ARBA00022554"/>
    </source>
</evidence>
<sequence length="292" mass="32219">MKLFILVLLFAIAFTSIVDEINNANVGWTAQEYEQFAGKTKEELRSLLNTHLGPYDLPKKEFISYEALPTNFDPRDKWPSCIHAIRDQGNCGSCWAFGAAEALTDRFCIQKNIDVILSTQDLVSCDKNNYGCDGGYLDVAWAFMKATGVVTEECYPYTSGTSGQTGSCKRTCKDGSTGKKYHASNYYSVSGITNIMNELYTNGPTEGAFEVYEDFMNYKSGVYRHISGSYLGGHAIKVMGWGVESGKDYWLCANSWGTSWGISGYFKILKGVDECGIEDDIVAGMAGTVGFF</sequence>
<evidence type="ECO:0000256" key="9">
    <source>
        <dbReference type="ARBA" id="ARBA00023157"/>
    </source>
</evidence>
<accession>A0A9Q0L9A7</accession>
<dbReference type="GO" id="GO:0008234">
    <property type="term" value="F:cysteine-type peptidase activity"/>
    <property type="evidence" value="ECO:0007669"/>
    <property type="project" value="UniProtKB-KW"/>
</dbReference>
<dbReference type="FunFam" id="3.90.70.10:FF:000096">
    <property type="entry name" value="Cathepsin B-like cysteine protease"/>
    <property type="match status" value="1"/>
</dbReference>
<dbReference type="SMART" id="SM00645">
    <property type="entry name" value="Pept_C1"/>
    <property type="match status" value="1"/>
</dbReference>
<dbReference type="AlphaFoldDB" id="A0A9Q0L9A7"/>
<protein>
    <recommendedName>
        <fullName evidence="12">Peptidase C1A papain C-terminal domain-containing protein</fullName>
    </recommendedName>
</protein>
<evidence type="ECO:0000256" key="8">
    <source>
        <dbReference type="ARBA" id="ARBA00023145"/>
    </source>
</evidence>
<keyword evidence="7" id="KW-0788">Thiol protease</keyword>
<dbReference type="InterPro" id="IPR013128">
    <property type="entry name" value="Peptidase_C1A"/>
</dbReference>
<dbReference type="InterPro" id="IPR025661">
    <property type="entry name" value="Pept_asp_AS"/>
</dbReference>
<dbReference type="EMBL" id="JAPDFW010000114">
    <property type="protein sequence ID" value="KAJ5068478.1"/>
    <property type="molecule type" value="Genomic_DNA"/>
</dbReference>
<comment type="function">
    <text evidence="10">Thiol protease which is required for parasite excystation and invasion of the proximal small intestine of the human host.</text>
</comment>
<feature type="chain" id="PRO_5040298676" description="Peptidase C1A papain C-terminal domain-containing protein" evidence="11">
    <location>
        <begin position="21"/>
        <end position="292"/>
    </location>
</feature>
<dbReference type="SUPFAM" id="SSF54001">
    <property type="entry name" value="Cysteine proteinases"/>
    <property type="match status" value="1"/>
</dbReference>
<comment type="subcellular location">
    <subcellularLocation>
        <location evidence="1">Vacuole</location>
    </subcellularLocation>
</comment>
<dbReference type="PROSITE" id="PS00640">
    <property type="entry name" value="THIOL_PROTEASE_ASN"/>
    <property type="match status" value="1"/>
</dbReference>
<dbReference type="CDD" id="cd02620">
    <property type="entry name" value="Peptidase_C1A_CathepsinB"/>
    <property type="match status" value="1"/>
</dbReference>
<comment type="caution">
    <text evidence="13">The sequence shown here is derived from an EMBL/GenBank/DDBJ whole genome shotgun (WGS) entry which is preliminary data.</text>
</comment>
<dbReference type="Gene3D" id="3.90.70.10">
    <property type="entry name" value="Cysteine proteinases"/>
    <property type="match status" value="1"/>
</dbReference>
<dbReference type="PANTHER" id="PTHR12411">
    <property type="entry name" value="CYSTEINE PROTEASE FAMILY C1-RELATED"/>
    <property type="match status" value="1"/>
</dbReference>
<comment type="similarity">
    <text evidence="2">Belongs to the peptidase C1 family.</text>
</comment>
<dbReference type="Pfam" id="PF00112">
    <property type="entry name" value="Peptidase_C1"/>
    <property type="match status" value="1"/>
</dbReference>
<evidence type="ECO:0000256" key="6">
    <source>
        <dbReference type="ARBA" id="ARBA00022801"/>
    </source>
</evidence>
<dbReference type="GO" id="GO:0006508">
    <property type="term" value="P:proteolysis"/>
    <property type="evidence" value="ECO:0007669"/>
    <property type="project" value="UniProtKB-KW"/>
</dbReference>
<dbReference type="InterPro" id="IPR038765">
    <property type="entry name" value="Papain-like_cys_pep_sf"/>
</dbReference>
<dbReference type="InterPro" id="IPR025660">
    <property type="entry name" value="Pept_his_AS"/>
</dbReference>